<dbReference type="AlphaFoldDB" id="A0A4R0N7E7"/>
<evidence type="ECO:0000259" key="1">
    <source>
        <dbReference type="Pfam" id="PF03496"/>
    </source>
</evidence>
<feature type="domain" description="ADP ribosyltransferase" evidence="1">
    <location>
        <begin position="34"/>
        <end position="178"/>
    </location>
</feature>
<accession>A0A4R0N7E7</accession>
<comment type="caution">
    <text evidence="2">The sequence shown here is derived from an EMBL/GenBank/DDBJ whole genome shotgun (WGS) entry which is preliminary data.</text>
</comment>
<organism evidence="2 3">
    <name type="scientific">Pedobacter frigiditerrae</name>
    <dbReference type="NCBI Taxonomy" id="2530452"/>
    <lineage>
        <taxon>Bacteria</taxon>
        <taxon>Pseudomonadati</taxon>
        <taxon>Bacteroidota</taxon>
        <taxon>Sphingobacteriia</taxon>
        <taxon>Sphingobacteriales</taxon>
        <taxon>Sphingobacteriaceae</taxon>
        <taxon>Pedobacter</taxon>
    </lineage>
</organism>
<dbReference type="InterPro" id="IPR003540">
    <property type="entry name" value="ADP-ribosyltransferase"/>
</dbReference>
<sequence>MIAQLKKAEEYAKKYLAEEIKEIENTTRINHLLNLSVFEKASILKYTNDGYEDLNEYLRKTEGKEKTDFGKIIDQSLSKLDNYNGLVYRCATLSKKELQLYKNAFELAKPIVEHTFLSTSKSKTIAYMFGKNTIFRIYSRTGKDIEKIAKFGSDHPQNEQEVLFRTGSAFDILDISKEGSRTLITMEERK</sequence>
<dbReference type="OrthoDB" id="1362422at2"/>
<evidence type="ECO:0000313" key="3">
    <source>
        <dbReference type="Proteomes" id="UP000292884"/>
    </source>
</evidence>
<protein>
    <recommendedName>
        <fullName evidence="1">ADP ribosyltransferase domain-containing protein</fullName>
    </recommendedName>
</protein>
<dbReference type="GO" id="GO:0005576">
    <property type="term" value="C:extracellular region"/>
    <property type="evidence" value="ECO:0007669"/>
    <property type="project" value="InterPro"/>
</dbReference>
<dbReference type="Pfam" id="PF03496">
    <property type="entry name" value="ADPrib_exo_Tox"/>
    <property type="match status" value="1"/>
</dbReference>
<dbReference type="Gene3D" id="3.90.176.10">
    <property type="entry name" value="Toxin ADP-ribosyltransferase, Chain A, domain 1"/>
    <property type="match status" value="1"/>
</dbReference>
<dbReference type="PROSITE" id="PS51996">
    <property type="entry name" value="TR_MART"/>
    <property type="match status" value="1"/>
</dbReference>
<reference evidence="2 3" key="1">
    <citation type="submission" date="2019-02" db="EMBL/GenBank/DDBJ databases">
        <title>Pedobacter sp. RP-1-13 sp. nov., isolated from Arctic soil.</title>
        <authorList>
            <person name="Dahal R.H."/>
        </authorList>
    </citation>
    <scope>NUCLEOTIDE SEQUENCE [LARGE SCALE GENOMIC DNA]</scope>
    <source>
        <strain evidence="2 3">RP-1-13</strain>
    </source>
</reference>
<dbReference type="EMBL" id="SJSK01000001">
    <property type="protein sequence ID" value="TCC94174.1"/>
    <property type="molecule type" value="Genomic_DNA"/>
</dbReference>
<keyword evidence="3" id="KW-1185">Reference proteome</keyword>
<dbReference type="SUPFAM" id="SSF56399">
    <property type="entry name" value="ADP-ribosylation"/>
    <property type="match status" value="1"/>
</dbReference>
<name>A0A4R0N7E7_9SPHI</name>
<dbReference type="Proteomes" id="UP000292884">
    <property type="component" value="Unassembled WGS sequence"/>
</dbReference>
<evidence type="ECO:0000313" key="2">
    <source>
        <dbReference type="EMBL" id="TCC94174.1"/>
    </source>
</evidence>
<gene>
    <name evidence="2" type="ORF">EZ428_05185</name>
</gene>
<proteinExistence type="predicted"/>